<dbReference type="PANTHER" id="PTHR43685:SF2">
    <property type="entry name" value="GLYCOSYLTRANSFERASE 2-LIKE DOMAIN-CONTAINING PROTEIN"/>
    <property type="match status" value="1"/>
</dbReference>
<dbReference type="SUPFAM" id="SSF53448">
    <property type="entry name" value="Nucleotide-diphospho-sugar transferases"/>
    <property type="match status" value="1"/>
</dbReference>
<gene>
    <name evidence="2" type="ORF">SAMN04487864_101221</name>
</gene>
<name>A0A1G6HUW1_9FIRM</name>
<dbReference type="InterPro" id="IPR007739">
    <property type="entry name" value="RgpF"/>
</dbReference>
<sequence>MSESKSNHGLKLAKTFFAATKDASIKAVTKIGKRLHIKRFENKDTQGKSVEIVLGDLSLHYKRMAVFASYDPEGIINDAVILYLQALQTVVDGIVFVTDNFILPTEIDKIKNLVIYAQCSRHNEYDFGSYKRGVKWLEKTGLINKIEELVLCNDSCYAPIYPFKPMFEEMGRRQCDFWGICANDEFQYHIQSYFWVLKKRAFQSTVFKRYINSIKHQDDITAIIKNYEVTLADRFMRAGLVVDSYIPNYFNSGVYPYYVHNLTLCPVWLIKQGCPLIKKKALLDESFNLDSVYNTIQYLKEHHNELLEKVAYVDIGNPNEEYDFRFSIIMPVYNCRTKIGPAIDRILNQSYQKFELIIMDDGSEDGTFEYLNEQYGHEIETGKIRLVRTEHNGVSGARNAGLKEARNHWIAYVDCNTFVIGDFLRIFCQAIAANPDTLLFYGKAKEIFSGEIFGKPFNYRKLKKSNYIQLGAFVHHKKIYKEKGGFDESATRLGDGDLIVRYTENNKVSFIDRVVLFYHGNHEIIS</sequence>
<dbReference type="InterPro" id="IPR001173">
    <property type="entry name" value="Glyco_trans_2-like"/>
</dbReference>
<dbReference type="EMBL" id="FMYW01000001">
    <property type="protein sequence ID" value="SDB97256.1"/>
    <property type="molecule type" value="Genomic_DNA"/>
</dbReference>
<dbReference type="InterPro" id="IPR050834">
    <property type="entry name" value="Glycosyltransf_2"/>
</dbReference>
<dbReference type="Pfam" id="PF05045">
    <property type="entry name" value="RgpF"/>
    <property type="match status" value="1"/>
</dbReference>
<dbReference type="Proteomes" id="UP000198943">
    <property type="component" value="Unassembled WGS sequence"/>
</dbReference>
<proteinExistence type="predicted"/>
<dbReference type="InterPro" id="IPR029044">
    <property type="entry name" value="Nucleotide-diphossugar_trans"/>
</dbReference>
<protein>
    <submittedName>
        <fullName evidence="2">Glycosyl transferase family 2</fullName>
    </submittedName>
</protein>
<evidence type="ECO:0000313" key="3">
    <source>
        <dbReference type="Proteomes" id="UP000198943"/>
    </source>
</evidence>
<reference evidence="3" key="1">
    <citation type="submission" date="2016-10" db="EMBL/GenBank/DDBJ databases">
        <authorList>
            <person name="Varghese N."/>
            <person name="Submissions S."/>
        </authorList>
    </citation>
    <scope>NUCLEOTIDE SEQUENCE [LARGE SCALE GENOMIC DNA]</scope>
    <source>
        <strain evidence="3">DSM 11005</strain>
    </source>
</reference>
<dbReference type="OrthoDB" id="9815339at2"/>
<organism evidence="2 3">
    <name type="scientific">Succiniclasticum ruminis</name>
    <dbReference type="NCBI Taxonomy" id="40841"/>
    <lineage>
        <taxon>Bacteria</taxon>
        <taxon>Bacillati</taxon>
        <taxon>Bacillota</taxon>
        <taxon>Negativicutes</taxon>
        <taxon>Acidaminococcales</taxon>
        <taxon>Acidaminococcaceae</taxon>
        <taxon>Succiniclasticum</taxon>
    </lineage>
</organism>
<dbReference type="Pfam" id="PF00535">
    <property type="entry name" value="Glycos_transf_2"/>
    <property type="match status" value="1"/>
</dbReference>
<dbReference type="RefSeq" id="WP_093728989.1">
    <property type="nucleotide sequence ID" value="NZ_FMYW01000001.1"/>
</dbReference>
<evidence type="ECO:0000259" key="1">
    <source>
        <dbReference type="Pfam" id="PF00535"/>
    </source>
</evidence>
<evidence type="ECO:0000313" key="2">
    <source>
        <dbReference type="EMBL" id="SDB97256.1"/>
    </source>
</evidence>
<accession>A0A1G6HUW1</accession>
<dbReference type="GO" id="GO:0016740">
    <property type="term" value="F:transferase activity"/>
    <property type="evidence" value="ECO:0007669"/>
    <property type="project" value="UniProtKB-KW"/>
</dbReference>
<keyword evidence="3" id="KW-1185">Reference proteome</keyword>
<dbReference type="Gene3D" id="3.90.550.10">
    <property type="entry name" value="Spore Coat Polysaccharide Biosynthesis Protein SpsA, Chain A"/>
    <property type="match status" value="1"/>
</dbReference>
<feature type="domain" description="Glycosyltransferase 2-like" evidence="1">
    <location>
        <begin position="327"/>
        <end position="440"/>
    </location>
</feature>
<dbReference type="PANTHER" id="PTHR43685">
    <property type="entry name" value="GLYCOSYLTRANSFERASE"/>
    <property type="match status" value="1"/>
</dbReference>
<dbReference type="AlphaFoldDB" id="A0A1G6HUW1"/>
<keyword evidence="2" id="KW-0808">Transferase</keyword>